<reference evidence="3" key="1">
    <citation type="submission" date="2017-05" db="EMBL/GenBank/DDBJ databases">
        <title>Complete and WGS of Bordetella genogroups.</title>
        <authorList>
            <person name="Spilker T."/>
            <person name="Lipuma J."/>
        </authorList>
    </citation>
    <scope>NUCLEOTIDE SEQUENCE [LARGE SCALE GENOMIC DNA]</scope>
    <source>
        <strain evidence="3">AU8256</strain>
    </source>
</reference>
<gene>
    <name evidence="2" type="ORF">CAL24_22790</name>
</gene>
<dbReference type="Pfam" id="PF11604">
    <property type="entry name" value="CusF_Ec"/>
    <property type="match status" value="1"/>
</dbReference>
<keyword evidence="3" id="KW-1185">Reference proteome</keyword>
<evidence type="ECO:0008006" key="4">
    <source>
        <dbReference type="Google" id="ProtNLM"/>
    </source>
</evidence>
<dbReference type="EMBL" id="NEVT01000009">
    <property type="protein sequence ID" value="OZI69874.1"/>
    <property type="molecule type" value="Genomic_DNA"/>
</dbReference>
<name>A0A261V6V1_9BORD</name>
<evidence type="ECO:0000313" key="3">
    <source>
        <dbReference type="Proteomes" id="UP000215633"/>
    </source>
</evidence>
<feature type="chain" id="PRO_5013147935" description="RND transporter" evidence="1">
    <location>
        <begin position="31"/>
        <end position="108"/>
    </location>
</feature>
<dbReference type="Proteomes" id="UP000215633">
    <property type="component" value="Unassembled WGS sequence"/>
</dbReference>
<organism evidence="2 3">
    <name type="scientific">Bordetella genomosp. 2</name>
    <dbReference type="NCBI Taxonomy" id="1983456"/>
    <lineage>
        <taxon>Bacteria</taxon>
        <taxon>Pseudomonadati</taxon>
        <taxon>Pseudomonadota</taxon>
        <taxon>Betaproteobacteria</taxon>
        <taxon>Burkholderiales</taxon>
        <taxon>Alcaligenaceae</taxon>
        <taxon>Bordetella</taxon>
    </lineage>
</organism>
<dbReference type="AlphaFoldDB" id="A0A261V6V1"/>
<dbReference type="InterPro" id="IPR021647">
    <property type="entry name" value="CusF_Ec"/>
</dbReference>
<feature type="signal peptide" evidence="1">
    <location>
        <begin position="1"/>
        <end position="30"/>
    </location>
</feature>
<accession>A0A261V6V1</accession>
<protein>
    <recommendedName>
        <fullName evidence="4">RND transporter</fullName>
    </recommendedName>
</protein>
<comment type="caution">
    <text evidence="2">The sequence shown here is derived from an EMBL/GenBank/DDBJ whole genome shotgun (WGS) entry which is preliminary data.</text>
</comment>
<sequence>MKRARTMGALALLAAAGLALWAAGPAPAQAASQETQATASASGEVRRVDAAAGKVTIKHGEISALGLPAMTLVYQADPAQLAGIKAGDSVRFTATRKNGSYVVTEISK</sequence>
<dbReference type="Gene3D" id="2.40.50.320">
    <property type="entry name" value="Copper binding periplasmic protein CusF"/>
    <property type="match status" value="1"/>
</dbReference>
<proteinExistence type="predicted"/>
<dbReference type="InterPro" id="IPR042230">
    <property type="entry name" value="CusF_sf"/>
</dbReference>
<evidence type="ECO:0000313" key="2">
    <source>
        <dbReference type="EMBL" id="OZI69874.1"/>
    </source>
</evidence>
<evidence type="ECO:0000256" key="1">
    <source>
        <dbReference type="SAM" id="SignalP"/>
    </source>
</evidence>
<keyword evidence="1" id="KW-0732">Signal</keyword>